<keyword evidence="1" id="KW-1133">Transmembrane helix</keyword>
<gene>
    <name evidence="2" type="ORF">HMPREF9695_00434</name>
</gene>
<protein>
    <submittedName>
        <fullName evidence="2">Uncharacterized protein</fullName>
    </submittedName>
</protein>
<comment type="caution">
    <text evidence="2">The sequence shown here is derived from an EMBL/GenBank/DDBJ whole genome shotgun (WGS) entry which is preliminary data.</text>
</comment>
<keyword evidence="3" id="KW-1185">Reference proteome</keyword>
<keyword evidence="1" id="KW-0812">Transmembrane</keyword>
<feature type="transmembrane region" description="Helical" evidence="1">
    <location>
        <begin position="12"/>
        <end position="33"/>
    </location>
</feature>
<evidence type="ECO:0000313" key="2">
    <source>
        <dbReference type="EMBL" id="EKS41342.1"/>
    </source>
</evidence>
<dbReference type="AlphaFoldDB" id="K8PFD6"/>
<reference evidence="2 3" key="1">
    <citation type="submission" date="2012-04" db="EMBL/GenBank/DDBJ databases">
        <title>The Genome Sequence of Afipia broomeae ATCC 49717.</title>
        <authorList>
            <consortium name="The Broad Institute Genome Sequencing Platform"/>
            <person name="Earl A."/>
            <person name="Ward D."/>
            <person name="Feldgarden M."/>
            <person name="Gevers D."/>
            <person name="Huys G."/>
            <person name="Walker B."/>
            <person name="Young S.K."/>
            <person name="Zeng Q."/>
            <person name="Gargeya S."/>
            <person name="Fitzgerald M."/>
            <person name="Haas B."/>
            <person name="Abouelleil A."/>
            <person name="Alvarado L."/>
            <person name="Arachchi H.M."/>
            <person name="Berlin A."/>
            <person name="Chapman S.B."/>
            <person name="Goldberg J."/>
            <person name="Griggs A."/>
            <person name="Gujja S."/>
            <person name="Hansen M."/>
            <person name="Howarth C."/>
            <person name="Imamovic A."/>
            <person name="Larimer J."/>
            <person name="McCowen C."/>
            <person name="Montmayeur A."/>
            <person name="Murphy C."/>
            <person name="Neiman D."/>
            <person name="Pearson M."/>
            <person name="Priest M."/>
            <person name="Roberts A."/>
            <person name="Saif S."/>
            <person name="Shea T."/>
            <person name="Sisk P."/>
            <person name="Sykes S."/>
            <person name="Wortman J."/>
            <person name="Nusbaum C."/>
            <person name="Birren B."/>
        </authorList>
    </citation>
    <scope>NUCLEOTIDE SEQUENCE [LARGE SCALE GENOMIC DNA]</scope>
    <source>
        <strain evidence="2 3">ATCC 49717</strain>
    </source>
</reference>
<dbReference type="HOGENOM" id="CLU_3371587_0_0_5"/>
<name>K8PFD6_9BRAD</name>
<evidence type="ECO:0000313" key="3">
    <source>
        <dbReference type="Proteomes" id="UP000001096"/>
    </source>
</evidence>
<organism evidence="2 3">
    <name type="scientific">Afipia broomeae ATCC 49717</name>
    <dbReference type="NCBI Taxonomy" id="883078"/>
    <lineage>
        <taxon>Bacteria</taxon>
        <taxon>Pseudomonadati</taxon>
        <taxon>Pseudomonadota</taxon>
        <taxon>Alphaproteobacteria</taxon>
        <taxon>Hyphomicrobiales</taxon>
        <taxon>Nitrobacteraceae</taxon>
        <taxon>Afipia</taxon>
    </lineage>
</organism>
<dbReference type="Proteomes" id="UP000001096">
    <property type="component" value="Unassembled WGS sequence"/>
</dbReference>
<evidence type="ECO:0000256" key="1">
    <source>
        <dbReference type="SAM" id="Phobius"/>
    </source>
</evidence>
<dbReference type="EMBL" id="AGWX01000001">
    <property type="protein sequence ID" value="EKS41342.1"/>
    <property type="molecule type" value="Genomic_DNA"/>
</dbReference>
<keyword evidence="1" id="KW-0472">Membrane</keyword>
<accession>K8PFD6</accession>
<proteinExistence type="predicted"/>
<sequence length="34" mass="3744">MKQFPPKGNEPSPIILVLAATVPLIAFAIWFLYG</sequence>